<dbReference type="InterPro" id="IPR052893">
    <property type="entry name" value="TCS_response_regulator"/>
</dbReference>
<dbReference type="PROSITE" id="PS50110">
    <property type="entry name" value="RESPONSE_REGULATORY"/>
    <property type="match status" value="1"/>
</dbReference>
<dbReference type="InterPro" id="IPR001789">
    <property type="entry name" value="Sig_transdc_resp-reg_receiver"/>
</dbReference>
<evidence type="ECO:0000259" key="2">
    <source>
        <dbReference type="PROSITE" id="PS50110"/>
    </source>
</evidence>
<evidence type="ECO:0000313" key="4">
    <source>
        <dbReference type="Proteomes" id="UP000250079"/>
    </source>
</evidence>
<dbReference type="OrthoDB" id="9793549at2"/>
<dbReference type="GO" id="GO:0000160">
    <property type="term" value="P:phosphorelay signal transduction system"/>
    <property type="evidence" value="ECO:0007669"/>
    <property type="project" value="InterPro"/>
</dbReference>
<dbReference type="KEGG" id="gai:IMCC3135_15110"/>
<keyword evidence="4" id="KW-1185">Reference proteome</keyword>
<dbReference type="AlphaFoldDB" id="A0A2Z2NNW1"/>
<evidence type="ECO:0000256" key="1">
    <source>
        <dbReference type="PROSITE-ProRule" id="PRU00169"/>
    </source>
</evidence>
<dbReference type="CDD" id="cd17557">
    <property type="entry name" value="REC_Rcp-like"/>
    <property type="match status" value="1"/>
</dbReference>
<organism evidence="3 4">
    <name type="scientific">Granulosicoccus antarcticus IMCC3135</name>
    <dbReference type="NCBI Taxonomy" id="1192854"/>
    <lineage>
        <taxon>Bacteria</taxon>
        <taxon>Pseudomonadati</taxon>
        <taxon>Pseudomonadota</taxon>
        <taxon>Gammaproteobacteria</taxon>
        <taxon>Chromatiales</taxon>
        <taxon>Granulosicoccaceae</taxon>
        <taxon>Granulosicoccus</taxon>
    </lineage>
</organism>
<proteinExistence type="predicted"/>
<feature type="domain" description="Response regulatory" evidence="2">
    <location>
        <begin position="8"/>
        <end position="126"/>
    </location>
</feature>
<keyword evidence="1" id="KW-0597">Phosphoprotein</keyword>
<dbReference type="Pfam" id="PF00072">
    <property type="entry name" value="Response_reg"/>
    <property type="match status" value="1"/>
</dbReference>
<dbReference type="Proteomes" id="UP000250079">
    <property type="component" value="Chromosome"/>
</dbReference>
<name>A0A2Z2NNW1_9GAMM</name>
<protein>
    <submittedName>
        <fullName evidence="3">Response regulator rcp1</fullName>
    </submittedName>
</protein>
<dbReference type="SUPFAM" id="SSF52172">
    <property type="entry name" value="CheY-like"/>
    <property type="match status" value="1"/>
</dbReference>
<dbReference type="InterPro" id="IPR011006">
    <property type="entry name" value="CheY-like_superfamily"/>
</dbReference>
<feature type="modified residue" description="4-aspartylphosphate" evidence="1">
    <location>
        <position position="59"/>
    </location>
</feature>
<sequence length="136" mass="15771">MSTKAHDLVLLVEDSDIDADLLQRVFRRLKPDVKIMRSEDGIDALDTLENFRPDLIIMDIRMPRMGGLETLELIKQDLRLRSIPVIMMSSSKDQNDISDSYNRQANAYIVKSFDPRDGNKMENLVRFWLETAELDN</sequence>
<dbReference type="PANTHER" id="PTHR44520">
    <property type="entry name" value="RESPONSE REGULATOR RCP1-RELATED"/>
    <property type="match status" value="1"/>
</dbReference>
<dbReference type="Gene3D" id="3.40.50.2300">
    <property type="match status" value="1"/>
</dbReference>
<reference evidence="3 4" key="1">
    <citation type="submission" date="2016-12" db="EMBL/GenBank/DDBJ databases">
        <authorList>
            <person name="Song W.-J."/>
            <person name="Kurnit D.M."/>
        </authorList>
    </citation>
    <scope>NUCLEOTIDE SEQUENCE [LARGE SCALE GENOMIC DNA]</scope>
    <source>
        <strain evidence="3 4">IMCC3135</strain>
    </source>
</reference>
<dbReference type="RefSeq" id="WP_088918350.1">
    <property type="nucleotide sequence ID" value="NZ_CP018632.1"/>
</dbReference>
<accession>A0A2Z2NNW1</accession>
<dbReference type="SMART" id="SM00448">
    <property type="entry name" value="REC"/>
    <property type="match status" value="1"/>
</dbReference>
<dbReference type="EMBL" id="CP018632">
    <property type="protein sequence ID" value="ASJ73106.1"/>
    <property type="molecule type" value="Genomic_DNA"/>
</dbReference>
<gene>
    <name evidence="3" type="primary">rcp1_1</name>
    <name evidence="3" type="ORF">IMCC3135_15110</name>
</gene>
<evidence type="ECO:0000313" key="3">
    <source>
        <dbReference type="EMBL" id="ASJ73106.1"/>
    </source>
</evidence>